<dbReference type="EMBL" id="ACEC01000103">
    <property type="protein sequence ID" value="EEG29406.1"/>
    <property type="molecule type" value="Genomic_DNA"/>
</dbReference>
<dbReference type="STRING" id="537013.CLOSTMETH_02996"/>
<accession>C0EGK2</accession>
<protein>
    <submittedName>
        <fullName evidence="1">Uncharacterized protein</fullName>
    </submittedName>
</protein>
<name>C0EGK2_9FIRM</name>
<reference evidence="1 2" key="2">
    <citation type="submission" date="2009-02" db="EMBL/GenBank/DDBJ databases">
        <title>Draft genome sequence of Clostridium methylpentosum (DSM 5476).</title>
        <authorList>
            <person name="Sudarsanam P."/>
            <person name="Ley R."/>
            <person name="Guruge J."/>
            <person name="Turnbaugh P.J."/>
            <person name="Mahowald M."/>
            <person name="Liep D."/>
            <person name="Gordon J."/>
        </authorList>
    </citation>
    <scope>NUCLEOTIDE SEQUENCE [LARGE SCALE GENOMIC DNA]</scope>
    <source>
        <strain evidence="1 2">DSM 5476</strain>
    </source>
</reference>
<sequence length="40" mass="4976">MYHLSIHSSLFTKIWSEFYLRPYYITKQIDYKDFLRANSV</sequence>
<evidence type="ECO:0000313" key="2">
    <source>
        <dbReference type="Proteomes" id="UP000003340"/>
    </source>
</evidence>
<dbReference type="AlphaFoldDB" id="C0EGK2"/>
<evidence type="ECO:0000313" key="1">
    <source>
        <dbReference type="EMBL" id="EEG29406.1"/>
    </source>
</evidence>
<proteinExistence type="predicted"/>
<dbReference type="Proteomes" id="UP000003340">
    <property type="component" value="Unassembled WGS sequence"/>
</dbReference>
<organism evidence="1 2">
    <name type="scientific">[Clostridium] methylpentosum DSM 5476</name>
    <dbReference type="NCBI Taxonomy" id="537013"/>
    <lineage>
        <taxon>Bacteria</taxon>
        <taxon>Bacillati</taxon>
        <taxon>Bacillota</taxon>
        <taxon>Clostridia</taxon>
        <taxon>Eubacteriales</taxon>
        <taxon>Oscillospiraceae</taxon>
        <taxon>Oscillospiraceae incertae sedis</taxon>
    </lineage>
</organism>
<comment type="caution">
    <text evidence="1">The sequence shown here is derived from an EMBL/GenBank/DDBJ whole genome shotgun (WGS) entry which is preliminary data.</text>
</comment>
<gene>
    <name evidence="1" type="ORF">CLOSTMETH_02996</name>
</gene>
<reference evidence="1 2" key="1">
    <citation type="submission" date="2009-01" db="EMBL/GenBank/DDBJ databases">
        <authorList>
            <person name="Fulton L."/>
            <person name="Clifton S."/>
            <person name="Fulton B."/>
            <person name="Xu J."/>
            <person name="Minx P."/>
            <person name="Pepin K.H."/>
            <person name="Johnson M."/>
            <person name="Bhonagiri V."/>
            <person name="Nash W.E."/>
            <person name="Mardis E.R."/>
            <person name="Wilson R.K."/>
        </authorList>
    </citation>
    <scope>NUCLEOTIDE SEQUENCE [LARGE SCALE GENOMIC DNA]</scope>
    <source>
        <strain evidence="1 2">DSM 5476</strain>
    </source>
</reference>
<keyword evidence="2" id="KW-1185">Reference proteome</keyword>
<dbReference type="HOGENOM" id="CLU_3287494_0_0_9"/>